<sequence length="102" mass="10650">MARTGEEPHPHQAALMRELRQAVGELRADLLVTQAALASLAADVARVAAEPEHALGSLNAKVLGFAEAAARGLPPGAGRPEAVTAAAARFADWAESFLRSRE</sequence>
<evidence type="ECO:0000313" key="1">
    <source>
        <dbReference type="EMBL" id="GGG43832.1"/>
    </source>
</evidence>
<keyword evidence="2" id="KW-1185">Reference proteome</keyword>
<reference evidence="1 2" key="1">
    <citation type="journal article" date="2014" name="Int. J. Syst. Evol. Microbiol.">
        <title>Complete genome sequence of Corynebacterium casei LMG S-19264T (=DSM 44701T), isolated from a smear-ripened cheese.</title>
        <authorList>
            <consortium name="US DOE Joint Genome Institute (JGI-PGF)"/>
            <person name="Walter F."/>
            <person name="Albersmeier A."/>
            <person name="Kalinowski J."/>
            <person name="Ruckert C."/>
        </authorList>
    </citation>
    <scope>NUCLEOTIDE SEQUENCE [LARGE SCALE GENOMIC DNA]</scope>
    <source>
        <strain evidence="1 2">CGMCC 1.16330</strain>
    </source>
</reference>
<gene>
    <name evidence="1" type="ORF">GCM10010964_34030</name>
</gene>
<dbReference type="Proteomes" id="UP000597507">
    <property type="component" value="Unassembled WGS sequence"/>
</dbReference>
<name>A0A8J2ZE73_9PROT</name>
<dbReference type="EMBL" id="BMKS01000012">
    <property type="protein sequence ID" value="GGG43832.1"/>
    <property type="molecule type" value="Genomic_DNA"/>
</dbReference>
<evidence type="ECO:0000313" key="2">
    <source>
        <dbReference type="Proteomes" id="UP000597507"/>
    </source>
</evidence>
<comment type="caution">
    <text evidence="1">The sequence shown here is derived from an EMBL/GenBank/DDBJ whole genome shotgun (WGS) entry which is preliminary data.</text>
</comment>
<dbReference type="RefSeq" id="WP_188902410.1">
    <property type="nucleotide sequence ID" value="NZ_BMKS01000012.1"/>
</dbReference>
<organism evidence="1 2">
    <name type="scientific">Caldovatus sediminis</name>
    <dbReference type="NCBI Taxonomy" id="2041189"/>
    <lineage>
        <taxon>Bacteria</taxon>
        <taxon>Pseudomonadati</taxon>
        <taxon>Pseudomonadota</taxon>
        <taxon>Alphaproteobacteria</taxon>
        <taxon>Acetobacterales</taxon>
        <taxon>Roseomonadaceae</taxon>
        <taxon>Caldovatus</taxon>
    </lineage>
</organism>
<dbReference type="AlphaFoldDB" id="A0A8J2ZE73"/>
<accession>A0A8J2ZE73</accession>
<protein>
    <submittedName>
        <fullName evidence="1">Uncharacterized protein</fullName>
    </submittedName>
</protein>
<proteinExistence type="predicted"/>